<sequence length="96" mass="10940">MNVWEVGKQYVQDVVIENVLAFVEVLVNFLHCKPISDINKQQQSMAPKLQATSVVQQSGLQIWLDNSDQFEVLNKFDPSSRLKVPAGFIRSSRFCI</sequence>
<dbReference type="AlphaFoldDB" id="A0A5N6KIB0"/>
<dbReference type="EMBL" id="VIGI01000002">
    <property type="protein sequence ID" value="KAB8303442.1"/>
    <property type="molecule type" value="Genomic_DNA"/>
</dbReference>
<name>A0A5N6KIB0_MONLA</name>
<reference evidence="1 2" key="1">
    <citation type="submission" date="2019-06" db="EMBL/GenBank/DDBJ databases">
        <title>Genome Sequence of the Brown Rot Fungal Pathogen Monilinia laxa.</title>
        <authorList>
            <person name="De Miccolis Angelini R.M."/>
            <person name="Landi L."/>
            <person name="Abate D."/>
            <person name="Pollastro S."/>
            <person name="Romanazzi G."/>
            <person name="Faretra F."/>
        </authorList>
    </citation>
    <scope>NUCLEOTIDE SEQUENCE [LARGE SCALE GENOMIC DNA]</scope>
    <source>
        <strain evidence="1 2">Mlax316</strain>
    </source>
</reference>
<organism evidence="1 2">
    <name type="scientific">Monilinia laxa</name>
    <name type="common">Brown rot fungus</name>
    <name type="synonym">Sclerotinia laxa</name>
    <dbReference type="NCBI Taxonomy" id="61186"/>
    <lineage>
        <taxon>Eukaryota</taxon>
        <taxon>Fungi</taxon>
        <taxon>Dikarya</taxon>
        <taxon>Ascomycota</taxon>
        <taxon>Pezizomycotina</taxon>
        <taxon>Leotiomycetes</taxon>
        <taxon>Helotiales</taxon>
        <taxon>Sclerotiniaceae</taxon>
        <taxon>Monilinia</taxon>
    </lineage>
</organism>
<evidence type="ECO:0000313" key="1">
    <source>
        <dbReference type="EMBL" id="KAB8303442.1"/>
    </source>
</evidence>
<dbReference type="Proteomes" id="UP000326757">
    <property type="component" value="Unassembled WGS sequence"/>
</dbReference>
<accession>A0A5N6KIB0</accession>
<comment type="caution">
    <text evidence="1">The sequence shown here is derived from an EMBL/GenBank/DDBJ whole genome shotgun (WGS) entry which is preliminary data.</text>
</comment>
<proteinExistence type="predicted"/>
<protein>
    <submittedName>
        <fullName evidence="1">Uncharacterized protein</fullName>
    </submittedName>
</protein>
<evidence type="ECO:0000313" key="2">
    <source>
        <dbReference type="Proteomes" id="UP000326757"/>
    </source>
</evidence>
<keyword evidence="2" id="KW-1185">Reference proteome</keyword>
<gene>
    <name evidence="1" type="ORF">EYC80_004867</name>
</gene>